<evidence type="ECO:0000313" key="2">
    <source>
        <dbReference type="Proteomes" id="UP001567538"/>
    </source>
</evidence>
<sequence>MFALEKPAHKFEENILVEGLPLTTLTIAAETAIVKNYAEVKWPVLIMQRILQRSFIRLLGVLSFRVSEIQHVMLCSKHFSCSLSLLKHHPSILNTNSIRSYWSFKVVNLHLVHFSATMALLPIIAAT</sequence>
<keyword evidence="2" id="KW-1185">Reference proteome</keyword>
<organism evidence="1 2">
    <name type="scientific">Salvia divinorum</name>
    <name type="common">Maria pastora</name>
    <name type="synonym">Diviner's sage</name>
    <dbReference type="NCBI Taxonomy" id="28513"/>
    <lineage>
        <taxon>Eukaryota</taxon>
        <taxon>Viridiplantae</taxon>
        <taxon>Streptophyta</taxon>
        <taxon>Embryophyta</taxon>
        <taxon>Tracheophyta</taxon>
        <taxon>Spermatophyta</taxon>
        <taxon>Magnoliopsida</taxon>
        <taxon>eudicotyledons</taxon>
        <taxon>Gunneridae</taxon>
        <taxon>Pentapetalae</taxon>
        <taxon>asterids</taxon>
        <taxon>lamiids</taxon>
        <taxon>Lamiales</taxon>
        <taxon>Lamiaceae</taxon>
        <taxon>Nepetoideae</taxon>
        <taxon>Mentheae</taxon>
        <taxon>Salviinae</taxon>
        <taxon>Salvia</taxon>
        <taxon>Salvia subgen. Calosphace</taxon>
    </lineage>
</organism>
<evidence type="ECO:0000313" key="1">
    <source>
        <dbReference type="EMBL" id="KAL1544090.1"/>
    </source>
</evidence>
<comment type="caution">
    <text evidence="1">The sequence shown here is derived from an EMBL/GenBank/DDBJ whole genome shotgun (WGS) entry which is preliminary data.</text>
</comment>
<accession>A0ABD1GIZ2</accession>
<reference evidence="1 2" key="1">
    <citation type="submission" date="2024-06" db="EMBL/GenBank/DDBJ databases">
        <title>A chromosome level genome sequence of Diviner's sage (Salvia divinorum).</title>
        <authorList>
            <person name="Ford S.A."/>
            <person name="Ro D.-K."/>
            <person name="Ness R.W."/>
            <person name="Phillips M.A."/>
        </authorList>
    </citation>
    <scope>NUCLEOTIDE SEQUENCE [LARGE SCALE GENOMIC DNA]</scope>
    <source>
        <strain evidence="1">SAF-2024a</strain>
        <tissue evidence="1">Leaf</tissue>
    </source>
</reference>
<dbReference type="Proteomes" id="UP001567538">
    <property type="component" value="Unassembled WGS sequence"/>
</dbReference>
<dbReference type="AlphaFoldDB" id="A0ABD1GIZ2"/>
<gene>
    <name evidence="1" type="ORF">AAHA92_20986</name>
</gene>
<proteinExistence type="predicted"/>
<protein>
    <submittedName>
        <fullName evidence="1">Uncharacterized protein</fullName>
    </submittedName>
</protein>
<name>A0ABD1GIZ2_SALDI</name>
<dbReference type="EMBL" id="JBEAFC010000008">
    <property type="protein sequence ID" value="KAL1544090.1"/>
    <property type="molecule type" value="Genomic_DNA"/>
</dbReference>